<dbReference type="AlphaFoldDB" id="A0AA36GTP6"/>
<feature type="domain" description="EGF-like" evidence="8">
    <location>
        <begin position="181"/>
        <end position="219"/>
    </location>
</feature>
<dbReference type="InterPro" id="IPR000742">
    <property type="entry name" value="EGF"/>
</dbReference>
<keyword evidence="6" id="KW-1133">Transmembrane helix</keyword>
<dbReference type="GO" id="GO:0016020">
    <property type="term" value="C:membrane"/>
    <property type="evidence" value="ECO:0007669"/>
    <property type="project" value="UniProtKB-SubCell"/>
</dbReference>
<dbReference type="SUPFAM" id="SSF57196">
    <property type="entry name" value="EGF/Laminin"/>
    <property type="match status" value="1"/>
</dbReference>
<dbReference type="SMART" id="SM00181">
    <property type="entry name" value="EGF"/>
    <property type="match status" value="4"/>
</dbReference>
<dbReference type="PROSITE" id="PS00022">
    <property type="entry name" value="EGF_1"/>
    <property type="match status" value="1"/>
</dbReference>
<keyword evidence="2" id="KW-0677">Repeat</keyword>
<evidence type="ECO:0000256" key="7">
    <source>
        <dbReference type="SAM" id="SignalP"/>
    </source>
</evidence>
<evidence type="ECO:0000259" key="8">
    <source>
        <dbReference type="PROSITE" id="PS50026"/>
    </source>
</evidence>
<evidence type="ECO:0000256" key="5">
    <source>
        <dbReference type="SAM" id="MobiDB-lite"/>
    </source>
</evidence>
<gene>
    <name evidence="9" type="ORF">CYNAS_LOCUS10148</name>
</gene>
<keyword evidence="7" id="KW-0732">Signal</keyword>
<dbReference type="Gene3D" id="2.10.25.10">
    <property type="entry name" value="Laminin"/>
    <property type="match status" value="3"/>
</dbReference>
<dbReference type="GO" id="GO:0005509">
    <property type="term" value="F:calcium ion binding"/>
    <property type="evidence" value="ECO:0007669"/>
    <property type="project" value="InterPro"/>
</dbReference>
<dbReference type="Pfam" id="PF00008">
    <property type="entry name" value="EGF"/>
    <property type="match status" value="1"/>
</dbReference>
<dbReference type="PROSITE" id="PS50026">
    <property type="entry name" value="EGF_3"/>
    <property type="match status" value="1"/>
</dbReference>
<reference evidence="9" key="1">
    <citation type="submission" date="2023-07" db="EMBL/GenBank/DDBJ databases">
        <authorList>
            <consortium name="CYATHOMIX"/>
        </authorList>
    </citation>
    <scope>NUCLEOTIDE SEQUENCE</scope>
    <source>
        <strain evidence="9">N/A</strain>
    </source>
</reference>
<accession>A0AA36GTP6</accession>
<keyword evidence="6" id="KW-0472">Membrane</keyword>
<feature type="disulfide bond" evidence="4">
    <location>
        <begin position="209"/>
        <end position="218"/>
    </location>
</feature>
<feature type="compositionally biased region" description="Low complexity" evidence="5">
    <location>
        <begin position="68"/>
        <end position="90"/>
    </location>
</feature>
<comment type="caution">
    <text evidence="4">Lacks conserved residue(s) required for the propagation of feature annotation.</text>
</comment>
<keyword evidence="10" id="KW-1185">Reference proteome</keyword>
<evidence type="ECO:0000256" key="2">
    <source>
        <dbReference type="ARBA" id="ARBA00022737"/>
    </source>
</evidence>
<dbReference type="SMART" id="SM00179">
    <property type="entry name" value="EGF_CA"/>
    <property type="match status" value="1"/>
</dbReference>
<keyword evidence="6" id="KW-0812">Transmembrane</keyword>
<keyword evidence="1 4" id="KW-0245">EGF-like domain</keyword>
<proteinExistence type="predicted"/>
<evidence type="ECO:0000256" key="1">
    <source>
        <dbReference type="ARBA" id="ARBA00022536"/>
    </source>
</evidence>
<dbReference type="PANTHER" id="PTHR24049">
    <property type="entry name" value="CRUMBS FAMILY MEMBER"/>
    <property type="match status" value="1"/>
</dbReference>
<dbReference type="Proteomes" id="UP001176961">
    <property type="component" value="Unassembled WGS sequence"/>
</dbReference>
<dbReference type="FunFam" id="2.10.25.10:FF:000118">
    <property type="entry name" value="protein delta homolog 2"/>
    <property type="match status" value="1"/>
</dbReference>
<dbReference type="PROSITE" id="PS01187">
    <property type="entry name" value="EGF_CA"/>
    <property type="match status" value="1"/>
</dbReference>
<sequence length="551" mass="60270">MLHVVTLLLTVALTSCQTVTGVTSGTDPPLTDVTGLPVGTPIGTVGTPLTEMTRTPIGTVGTPLTEMTGGPSTPISTSISLTSPSTETTSELTTVTSTNTTTPFVITLPPIVFPTTTRPWICGNPGETDVCHYLNTTIQCDVCDRVLCPSSKKCVKTHGACTPSCICKVDTDIEDEHGICRNPCYQNPCQNGGTCVVDATKLKKYRCDCTNEFEGDACEEMHNFCLDPSPSFCPAGQYACQMLGFRNYTCECAQGFVYDVSGKECVKVGQRVNITLIFRDTYYAEWYNNVTHPDAIAAKRIITKAFEKVFGSNLISLIFGRFTEGSLIAHLLLLLKLHDSGEFRNNERIFKQFLLDCDTSNAACFDTLGKAYLPYDGWIARDERCGNIICPEYTECEAIDGQPGKTKCVCASGFQAVGSRVDDQNRTIEICEDIDECAFYPCPTVEECKNTPGGFICTRDPTVATCPSGSTIVVTGPYSYRCECSWIYAGSDCRFPLTLILLILACIFLLTTLFVGIFMYLQKKRNRSGTYQLYSVPDGMSSTKTVESSWK</sequence>
<evidence type="ECO:0000256" key="3">
    <source>
        <dbReference type="ARBA" id="ARBA00023157"/>
    </source>
</evidence>
<dbReference type="InterPro" id="IPR018097">
    <property type="entry name" value="EGF_Ca-bd_CS"/>
</dbReference>
<dbReference type="EMBL" id="CATQJL010000223">
    <property type="protein sequence ID" value="CAJ0598165.1"/>
    <property type="molecule type" value="Genomic_DNA"/>
</dbReference>
<comment type="caution">
    <text evidence="9">The sequence shown here is derived from an EMBL/GenBank/DDBJ whole genome shotgun (WGS) entry which is preliminary data.</text>
</comment>
<keyword evidence="3 4" id="KW-1015">Disulfide bond</keyword>
<organism evidence="9 10">
    <name type="scientific">Cylicocyclus nassatus</name>
    <name type="common">Nematode worm</name>
    <dbReference type="NCBI Taxonomy" id="53992"/>
    <lineage>
        <taxon>Eukaryota</taxon>
        <taxon>Metazoa</taxon>
        <taxon>Ecdysozoa</taxon>
        <taxon>Nematoda</taxon>
        <taxon>Chromadorea</taxon>
        <taxon>Rhabditida</taxon>
        <taxon>Rhabditina</taxon>
        <taxon>Rhabditomorpha</taxon>
        <taxon>Strongyloidea</taxon>
        <taxon>Strongylidae</taxon>
        <taxon>Cylicocyclus</taxon>
    </lineage>
</organism>
<evidence type="ECO:0000313" key="10">
    <source>
        <dbReference type="Proteomes" id="UP001176961"/>
    </source>
</evidence>
<feature type="transmembrane region" description="Helical" evidence="6">
    <location>
        <begin position="499"/>
        <end position="521"/>
    </location>
</feature>
<name>A0AA36GTP6_CYLNA</name>
<evidence type="ECO:0000256" key="4">
    <source>
        <dbReference type="PROSITE-ProRule" id="PRU00076"/>
    </source>
</evidence>
<protein>
    <recommendedName>
        <fullName evidence="8">EGF-like domain-containing protein</fullName>
    </recommendedName>
</protein>
<evidence type="ECO:0000256" key="6">
    <source>
        <dbReference type="SAM" id="Phobius"/>
    </source>
</evidence>
<feature type="region of interest" description="Disordered" evidence="5">
    <location>
        <begin position="30"/>
        <end position="90"/>
    </location>
</feature>
<dbReference type="InterPro" id="IPR051022">
    <property type="entry name" value="Notch_Cell-Fate_Det"/>
</dbReference>
<feature type="chain" id="PRO_5041250168" description="EGF-like domain-containing protein" evidence="7">
    <location>
        <begin position="17"/>
        <end position="551"/>
    </location>
</feature>
<feature type="signal peptide" evidence="7">
    <location>
        <begin position="1"/>
        <end position="16"/>
    </location>
</feature>
<dbReference type="InterPro" id="IPR001881">
    <property type="entry name" value="EGF-like_Ca-bd_dom"/>
</dbReference>
<evidence type="ECO:0000313" key="9">
    <source>
        <dbReference type="EMBL" id="CAJ0598165.1"/>
    </source>
</evidence>